<evidence type="ECO:0000256" key="2">
    <source>
        <dbReference type="ARBA" id="ARBA00022618"/>
    </source>
</evidence>
<comment type="caution">
    <text evidence="5">The sequence shown here is derived from an EMBL/GenBank/DDBJ whole genome shotgun (WGS) entry which is preliminary data.</text>
</comment>
<keyword evidence="1" id="KW-0963">Cytoplasm</keyword>
<keyword evidence="2" id="KW-0132">Cell division</keyword>
<proteinExistence type="predicted"/>
<dbReference type="PANTHER" id="PTHR34298">
    <property type="entry name" value="SEGREGATION AND CONDENSATION PROTEIN B"/>
    <property type="match status" value="1"/>
</dbReference>
<accession>A0A833L0M1</accession>
<dbReference type="GO" id="GO:0051301">
    <property type="term" value="P:cell division"/>
    <property type="evidence" value="ECO:0007669"/>
    <property type="project" value="UniProtKB-KW"/>
</dbReference>
<dbReference type="AlphaFoldDB" id="A0A833L0M1"/>
<keyword evidence="3" id="KW-0159">Chromosome partition</keyword>
<dbReference type="NCBIfam" id="TIGR00281">
    <property type="entry name" value="SMC-Scp complex subunit ScpB"/>
    <property type="match status" value="1"/>
</dbReference>
<gene>
    <name evidence="5" type="ORF">FD145_1051</name>
</gene>
<evidence type="ECO:0000313" key="6">
    <source>
        <dbReference type="Proteomes" id="UP000488506"/>
    </source>
</evidence>
<dbReference type="GO" id="GO:0051304">
    <property type="term" value="P:chromosome separation"/>
    <property type="evidence" value="ECO:0007669"/>
    <property type="project" value="InterPro"/>
</dbReference>
<evidence type="ECO:0000313" key="5">
    <source>
        <dbReference type="EMBL" id="KAF0133841.1"/>
    </source>
</evidence>
<sequence length="172" mass="18963">MELTLDLQKLNKAIEALLFVAKKPLTIQDIQRITGAGEEAAQEALNLLLQKHNEESGLKILKVAHGFIMGTDPECADFIDKLVNVKIETTLSPQALETLAIIAYKQPITRLEIESIRGVFSDGVIETLLAKNLIEERGRSKALGRPILYGTTVDFLKHFGLKDTSELPNITG</sequence>
<dbReference type="InterPro" id="IPR036388">
    <property type="entry name" value="WH-like_DNA-bd_sf"/>
</dbReference>
<evidence type="ECO:0000256" key="4">
    <source>
        <dbReference type="ARBA" id="ARBA00023306"/>
    </source>
</evidence>
<organism evidence="5 6">
    <name type="scientific">Candidatus Saganbacteria bacterium</name>
    <dbReference type="NCBI Taxonomy" id="2575572"/>
    <lineage>
        <taxon>Bacteria</taxon>
        <taxon>Bacillati</taxon>
        <taxon>Saganbacteria</taxon>
    </lineage>
</organism>
<evidence type="ECO:0000256" key="1">
    <source>
        <dbReference type="ARBA" id="ARBA00022490"/>
    </source>
</evidence>
<dbReference type="Pfam" id="PF04079">
    <property type="entry name" value="SMC_ScpB"/>
    <property type="match status" value="1"/>
</dbReference>
<dbReference type="InterPro" id="IPR005234">
    <property type="entry name" value="ScpB_csome_segregation"/>
</dbReference>
<dbReference type="EMBL" id="WPAF01000017">
    <property type="protein sequence ID" value="KAF0133841.1"/>
    <property type="molecule type" value="Genomic_DNA"/>
</dbReference>
<reference evidence="5 6" key="1">
    <citation type="submission" date="2019-12" db="EMBL/GenBank/DDBJ databases">
        <authorList>
            <person name="Wolfe R."/>
            <person name="Danczak R."/>
            <person name="Wilkins M."/>
        </authorList>
    </citation>
    <scope>NUCLEOTIDE SEQUENCE [LARGE SCALE GENOMIC DNA]</scope>
    <source>
        <strain evidence="5">X2_MaxBin.013</strain>
    </source>
</reference>
<name>A0A833L0M1_UNCSA</name>
<dbReference type="Proteomes" id="UP000488506">
    <property type="component" value="Unassembled WGS sequence"/>
</dbReference>
<dbReference type="SUPFAM" id="SSF46785">
    <property type="entry name" value="Winged helix' DNA-binding domain"/>
    <property type="match status" value="2"/>
</dbReference>
<keyword evidence="4" id="KW-0131">Cell cycle</keyword>
<dbReference type="Gene3D" id="1.10.10.10">
    <property type="entry name" value="Winged helix-like DNA-binding domain superfamily/Winged helix DNA-binding domain"/>
    <property type="match status" value="2"/>
</dbReference>
<dbReference type="PIRSF" id="PIRSF019345">
    <property type="entry name" value="ScpB"/>
    <property type="match status" value="1"/>
</dbReference>
<evidence type="ECO:0000256" key="3">
    <source>
        <dbReference type="ARBA" id="ARBA00022829"/>
    </source>
</evidence>
<protein>
    <submittedName>
        <fullName evidence="5">Segregation and condensation protein B</fullName>
    </submittedName>
</protein>
<dbReference type="InterPro" id="IPR036390">
    <property type="entry name" value="WH_DNA-bd_sf"/>
</dbReference>
<dbReference type="PANTHER" id="PTHR34298:SF2">
    <property type="entry name" value="SEGREGATION AND CONDENSATION PROTEIN B"/>
    <property type="match status" value="1"/>
</dbReference>